<proteinExistence type="predicted"/>
<dbReference type="KEGG" id="tne:Tneu_0438"/>
<dbReference type="EMBL" id="CP001014">
    <property type="protein sequence ID" value="ACB39386.1"/>
    <property type="molecule type" value="Genomic_DNA"/>
</dbReference>
<organism evidence="1 2">
    <name type="scientific">Pyrobaculum neutrophilum (strain DSM 2338 / JCM 9278 / NBRC 100436 / V24Sta)</name>
    <name type="common">Thermoproteus neutrophilus</name>
    <dbReference type="NCBI Taxonomy" id="444157"/>
    <lineage>
        <taxon>Archaea</taxon>
        <taxon>Thermoproteota</taxon>
        <taxon>Thermoprotei</taxon>
        <taxon>Thermoproteales</taxon>
        <taxon>Thermoproteaceae</taxon>
        <taxon>Pyrobaculum</taxon>
    </lineage>
</organism>
<evidence type="ECO:0000313" key="1">
    <source>
        <dbReference type="EMBL" id="ACB39386.1"/>
    </source>
</evidence>
<dbReference type="Proteomes" id="UP000001694">
    <property type="component" value="Chromosome"/>
</dbReference>
<evidence type="ECO:0000313" key="2">
    <source>
        <dbReference type="Proteomes" id="UP000001694"/>
    </source>
</evidence>
<reference evidence="1" key="1">
    <citation type="submission" date="2008-03" db="EMBL/GenBank/DDBJ databases">
        <title>Complete sequence of Thermoproteus neutrophilus V24Sta.</title>
        <authorList>
            <consortium name="US DOE Joint Genome Institute"/>
            <person name="Copeland A."/>
            <person name="Lucas S."/>
            <person name="Lapidus A."/>
            <person name="Glavina del Rio T."/>
            <person name="Dalin E."/>
            <person name="Tice H."/>
            <person name="Bruce D."/>
            <person name="Goodwin L."/>
            <person name="Pitluck S."/>
            <person name="Sims D."/>
            <person name="Brettin T."/>
            <person name="Detter J.C."/>
            <person name="Han C."/>
            <person name="Kuske C.R."/>
            <person name="Schmutz J."/>
            <person name="Larimer F."/>
            <person name="Land M."/>
            <person name="Hauser L."/>
            <person name="Kyrpides N."/>
            <person name="Mikhailova N."/>
            <person name="Biddle J.F."/>
            <person name="Zhang Z."/>
            <person name="Fitz-Gibbon S.T."/>
            <person name="Lowe T.M."/>
            <person name="Saltikov C."/>
            <person name="House C.H."/>
            <person name="Richardson P."/>
        </authorList>
    </citation>
    <scope>NUCLEOTIDE SEQUENCE [LARGE SCALE GENOMIC DNA]</scope>
    <source>
        <strain evidence="1">V24Sta</strain>
    </source>
</reference>
<dbReference type="AlphaFoldDB" id="B1YC73"/>
<dbReference type="HOGENOM" id="CLU_1801771_0_0_2"/>
<name>B1YC73_PYRNV</name>
<dbReference type="OrthoDB" id="378726at2157"/>
<dbReference type="eggNOG" id="arCOG09838">
    <property type="taxonomic scope" value="Archaea"/>
</dbReference>
<dbReference type="STRING" id="444157.Tneu_0438"/>
<sequence>MKAWVTYGAPDPRDLSQLLGIRLDPERFHKMLRMRLEEELEPVVASILNALGVEAEVEWVPEPASPELPHNLPVDYMERYWAVLGAYVEEVVRHMRLKVYDDAPIASVELGHIIKKDRFYRFDLELILSTALTWASEDSTPGR</sequence>
<dbReference type="GeneID" id="6164797"/>
<dbReference type="RefSeq" id="WP_012349806.1">
    <property type="nucleotide sequence ID" value="NC_010525.1"/>
</dbReference>
<gene>
    <name evidence="1" type="ordered locus">Tneu_0438</name>
</gene>
<protein>
    <submittedName>
        <fullName evidence="1">Uncharacterized protein</fullName>
    </submittedName>
</protein>
<accession>B1YC73</accession>
<keyword evidence="2" id="KW-1185">Reference proteome</keyword>